<dbReference type="Pfam" id="PF00990">
    <property type="entry name" value="GGDEF"/>
    <property type="match status" value="1"/>
</dbReference>
<dbReference type="PANTHER" id="PTHR45138">
    <property type="entry name" value="REGULATORY COMPONENTS OF SENSORY TRANSDUCTION SYSTEM"/>
    <property type="match status" value="1"/>
</dbReference>
<comment type="caution">
    <text evidence="4">The sequence shown here is derived from an EMBL/GenBank/DDBJ whole genome shotgun (WGS) entry which is preliminary data.</text>
</comment>
<feature type="domain" description="GGDEF" evidence="3">
    <location>
        <begin position="496"/>
        <end position="631"/>
    </location>
</feature>
<keyword evidence="5" id="KW-1185">Reference proteome</keyword>
<accession>A0ABY2AMR4</accession>
<dbReference type="PANTHER" id="PTHR45138:SF24">
    <property type="entry name" value="DIGUANYLATE CYCLASE DGCC-RELATED"/>
    <property type="match status" value="1"/>
</dbReference>
<organism evidence="4 5">
    <name type="scientific">Corallincola luteus</name>
    <dbReference type="NCBI Taxonomy" id="1775177"/>
    <lineage>
        <taxon>Bacteria</taxon>
        <taxon>Pseudomonadati</taxon>
        <taxon>Pseudomonadota</taxon>
        <taxon>Gammaproteobacteria</taxon>
        <taxon>Alteromonadales</taxon>
        <taxon>Psychromonadaceae</taxon>
        <taxon>Corallincola</taxon>
    </lineage>
</organism>
<dbReference type="Gene3D" id="3.30.70.270">
    <property type="match status" value="1"/>
</dbReference>
<dbReference type="InterPro" id="IPR011623">
    <property type="entry name" value="7TMR_DISM_rcpt_extracell_dom1"/>
</dbReference>
<dbReference type="InterPro" id="IPR043128">
    <property type="entry name" value="Rev_trsase/Diguanyl_cyclase"/>
</dbReference>
<feature type="transmembrane region" description="Helical" evidence="2">
    <location>
        <begin position="376"/>
        <end position="396"/>
    </location>
</feature>
<feature type="transmembrane region" description="Helical" evidence="2">
    <location>
        <begin position="315"/>
        <end position="337"/>
    </location>
</feature>
<evidence type="ECO:0000313" key="4">
    <source>
        <dbReference type="EMBL" id="TCI02648.1"/>
    </source>
</evidence>
<dbReference type="Gene3D" id="2.60.40.2380">
    <property type="match status" value="1"/>
</dbReference>
<keyword evidence="2" id="KW-0812">Transmembrane</keyword>
<dbReference type="Proteomes" id="UP000292554">
    <property type="component" value="Unassembled WGS sequence"/>
</dbReference>
<gene>
    <name evidence="4" type="ORF">EZV61_12670</name>
</gene>
<sequence>MNRILVLPMGIQQLTRAWFGWLLICVSTTANAAWVLSDDTLHTLVTSPCCEFLATDDAELSAQQIMALPESAWQKLSTSRINAGFSSRIYWLRVSIDNRAVQNRQWLLALDNPLIDWINIYLQSGDEPWLQVAALAEGDHGRKVSHPSYLIPLELAGDAQRPVLLIQFQTAGAANLSLTLWDRDSFVESDHRSSLGWGLAFGALLLMGTYNVLLAASTRMLSYLMYAAYIFSGSLLVAGLLGINSYYLWPNSPWLQHISLPLLGGFTLLFASLFTERVLQTERRQIGIKRLHRGLQAGIVLYLFSVLLLDYQSAVIVLAGLVVLVVISLLALGIWLCVQKAPLARYYTFAWLALLVGALISSLAYFGWVQLPIDNLTPFLIGAGIDVAVMAVTLALRVGDSYRSHQLAEKNAMEQARRVRLVQDKALQMQATANAELEQKVRERTFELEVALRELADSNRELEEQNTRDALTGVRNRKYFDKRYIAEQRRSRREQTPLALIMADIDHFKQINDTYGHPVGDICIREVASRAAEVVKRPGDVVARYGGEEFALILPNTSPEGARQLAERLCSAIRDQGVVTGAGELPLTISCGVACLYIDPQLPPETLLAQADKALYQAKQQGRDRVCVFITEEQQVE</sequence>
<proteinExistence type="predicted"/>
<reference evidence="4 5" key="1">
    <citation type="submission" date="2019-02" db="EMBL/GenBank/DDBJ databases">
        <title>Corallincola luteus sp. nov., a marine bacterium isolated from surface sediment of Bohai Sea in China.</title>
        <authorList>
            <person name="Ren Q."/>
        </authorList>
    </citation>
    <scope>NUCLEOTIDE SEQUENCE [LARGE SCALE GENOMIC DNA]</scope>
    <source>
        <strain evidence="4 5">DASS28</strain>
    </source>
</reference>
<dbReference type="EC" id="2.7.7.65" evidence="1"/>
<feature type="transmembrane region" description="Helical" evidence="2">
    <location>
        <begin position="195"/>
        <end position="216"/>
    </location>
</feature>
<dbReference type="SUPFAM" id="SSF55073">
    <property type="entry name" value="Nucleotide cyclase"/>
    <property type="match status" value="1"/>
</dbReference>
<dbReference type="InterPro" id="IPR000160">
    <property type="entry name" value="GGDEF_dom"/>
</dbReference>
<dbReference type="SMART" id="SM00267">
    <property type="entry name" value="GGDEF"/>
    <property type="match status" value="1"/>
</dbReference>
<dbReference type="Pfam" id="PF07695">
    <property type="entry name" value="7TMR-DISM_7TM"/>
    <property type="match status" value="1"/>
</dbReference>
<keyword evidence="2" id="KW-0472">Membrane</keyword>
<dbReference type="RefSeq" id="WP_131416038.1">
    <property type="nucleotide sequence ID" value="NZ_SJXE01000006.1"/>
</dbReference>
<feature type="transmembrane region" description="Helical" evidence="2">
    <location>
        <begin position="223"/>
        <end position="246"/>
    </location>
</feature>
<dbReference type="InterPro" id="IPR011622">
    <property type="entry name" value="7TMR_DISM_rcpt_extracell_dom2"/>
</dbReference>
<dbReference type="CDD" id="cd01949">
    <property type="entry name" value="GGDEF"/>
    <property type="match status" value="1"/>
</dbReference>
<dbReference type="InterPro" id="IPR029787">
    <property type="entry name" value="Nucleotide_cyclase"/>
</dbReference>
<dbReference type="InterPro" id="IPR050469">
    <property type="entry name" value="Diguanylate_Cyclase"/>
</dbReference>
<feature type="transmembrane region" description="Helical" evidence="2">
    <location>
        <begin position="349"/>
        <end position="370"/>
    </location>
</feature>
<dbReference type="Pfam" id="PF07696">
    <property type="entry name" value="7TMR-DISMED2"/>
    <property type="match status" value="1"/>
</dbReference>
<dbReference type="NCBIfam" id="TIGR00254">
    <property type="entry name" value="GGDEF"/>
    <property type="match status" value="1"/>
</dbReference>
<feature type="transmembrane region" description="Helical" evidence="2">
    <location>
        <begin position="291"/>
        <end position="309"/>
    </location>
</feature>
<protein>
    <recommendedName>
        <fullName evidence="1">diguanylate cyclase</fullName>
        <ecNumber evidence="1">2.7.7.65</ecNumber>
    </recommendedName>
</protein>
<feature type="transmembrane region" description="Helical" evidence="2">
    <location>
        <begin position="258"/>
        <end position="279"/>
    </location>
</feature>
<name>A0ABY2AMR4_9GAMM</name>
<evidence type="ECO:0000313" key="5">
    <source>
        <dbReference type="Proteomes" id="UP000292554"/>
    </source>
</evidence>
<evidence type="ECO:0000259" key="3">
    <source>
        <dbReference type="PROSITE" id="PS50887"/>
    </source>
</evidence>
<evidence type="ECO:0000256" key="2">
    <source>
        <dbReference type="SAM" id="Phobius"/>
    </source>
</evidence>
<dbReference type="EMBL" id="SJXE01000006">
    <property type="protein sequence ID" value="TCI02648.1"/>
    <property type="molecule type" value="Genomic_DNA"/>
</dbReference>
<evidence type="ECO:0000256" key="1">
    <source>
        <dbReference type="ARBA" id="ARBA00012528"/>
    </source>
</evidence>
<keyword evidence="2" id="KW-1133">Transmembrane helix</keyword>
<dbReference type="PROSITE" id="PS50887">
    <property type="entry name" value="GGDEF"/>
    <property type="match status" value="1"/>
</dbReference>